<feature type="transmembrane region" description="Helical" evidence="5">
    <location>
        <begin position="65"/>
        <end position="85"/>
    </location>
</feature>
<keyword evidence="3 5" id="KW-1133">Transmembrane helix</keyword>
<feature type="transmembrane region" description="Helical" evidence="5">
    <location>
        <begin position="91"/>
        <end position="113"/>
    </location>
</feature>
<feature type="transmembrane region" description="Helical" evidence="5">
    <location>
        <begin position="181"/>
        <end position="202"/>
    </location>
</feature>
<dbReference type="SUPFAM" id="SSF103481">
    <property type="entry name" value="Multidrug resistance efflux transporter EmrE"/>
    <property type="match status" value="2"/>
</dbReference>
<feature type="transmembrane region" description="Helical" evidence="5">
    <location>
        <begin position="246"/>
        <end position="266"/>
    </location>
</feature>
<feature type="transmembrane region" description="Helical" evidence="5">
    <location>
        <begin position="214"/>
        <end position="234"/>
    </location>
</feature>
<dbReference type="InterPro" id="IPR037185">
    <property type="entry name" value="EmrE-like"/>
</dbReference>
<dbReference type="Pfam" id="PF00892">
    <property type="entry name" value="EamA"/>
    <property type="match status" value="2"/>
</dbReference>
<evidence type="ECO:0000259" key="6">
    <source>
        <dbReference type="Pfam" id="PF00892"/>
    </source>
</evidence>
<dbReference type="InterPro" id="IPR050638">
    <property type="entry name" value="AA-Vitamin_Transporters"/>
</dbReference>
<keyword evidence="8" id="KW-1185">Reference proteome</keyword>
<feature type="transmembrane region" description="Helical" evidence="5">
    <location>
        <begin position="7"/>
        <end position="27"/>
    </location>
</feature>
<feature type="domain" description="EamA" evidence="6">
    <location>
        <begin position="8"/>
        <end position="137"/>
    </location>
</feature>
<gene>
    <name evidence="7" type="ORF">HND93_24555</name>
</gene>
<dbReference type="InterPro" id="IPR000620">
    <property type="entry name" value="EamA_dom"/>
</dbReference>
<dbReference type="PANTHER" id="PTHR32322:SF9">
    <property type="entry name" value="AMINO-ACID METABOLITE EFFLUX PUMP-RELATED"/>
    <property type="match status" value="1"/>
</dbReference>
<feature type="transmembrane region" description="Helical" evidence="5">
    <location>
        <begin position="125"/>
        <end position="144"/>
    </location>
</feature>
<evidence type="ECO:0000256" key="4">
    <source>
        <dbReference type="ARBA" id="ARBA00023136"/>
    </source>
</evidence>
<protein>
    <submittedName>
        <fullName evidence="7">DMT family transporter</fullName>
    </submittedName>
</protein>
<keyword evidence="4 5" id="KW-0472">Membrane</keyword>
<organism evidence="7 8">
    <name type="scientific">Azospirillum oleiclasticum</name>
    <dbReference type="NCBI Taxonomy" id="2735135"/>
    <lineage>
        <taxon>Bacteria</taxon>
        <taxon>Pseudomonadati</taxon>
        <taxon>Pseudomonadota</taxon>
        <taxon>Alphaproteobacteria</taxon>
        <taxon>Rhodospirillales</taxon>
        <taxon>Azospirillaceae</taxon>
        <taxon>Azospirillum</taxon>
    </lineage>
</organism>
<dbReference type="EMBL" id="JABFDB010000022">
    <property type="protein sequence ID" value="NYZ22890.1"/>
    <property type="molecule type" value="Genomic_DNA"/>
</dbReference>
<feature type="domain" description="EamA" evidence="6">
    <location>
        <begin position="152"/>
        <end position="286"/>
    </location>
</feature>
<feature type="transmembrane region" description="Helical" evidence="5">
    <location>
        <begin position="150"/>
        <end position="169"/>
    </location>
</feature>
<sequence>MTPGEWGLLLALSLLWGGSFFFVAVALSELPPFTLVLLRVSLAAAALHIVLRLAGLRLPGDRETLVALAGMSVLNNVIPFSLIVWGQTQVASGLASILNAATPLFTVVIAHVWTADERMTGGRAGGVLIGLAGVAAMVGVDALRAAGGSLAGQLACLGAALSYAIAGVYGRRFRAMGVPPLVTATGQVTVSSLLLLPVAMAVDAPWTLPLPSATVMAALLGLGLLSTALAYLLFFRLLASAGATNIALVTFLIPVMAIALGVAVLGERLEPRHLLGMAMIGLGLAAIDGRPLRAVARRLGRAAP</sequence>
<evidence type="ECO:0000256" key="1">
    <source>
        <dbReference type="ARBA" id="ARBA00004141"/>
    </source>
</evidence>
<dbReference type="PANTHER" id="PTHR32322">
    <property type="entry name" value="INNER MEMBRANE TRANSPORTER"/>
    <property type="match status" value="1"/>
</dbReference>
<evidence type="ECO:0000256" key="5">
    <source>
        <dbReference type="SAM" id="Phobius"/>
    </source>
</evidence>
<evidence type="ECO:0000313" key="8">
    <source>
        <dbReference type="Proteomes" id="UP000584642"/>
    </source>
</evidence>
<evidence type="ECO:0000313" key="7">
    <source>
        <dbReference type="EMBL" id="NYZ22890.1"/>
    </source>
</evidence>
<keyword evidence="2 5" id="KW-0812">Transmembrane</keyword>
<accession>A0ABX2TEW9</accession>
<comment type="caution">
    <text evidence="7">The sequence shown here is derived from an EMBL/GenBank/DDBJ whole genome shotgun (WGS) entry which is preliminary data.</text>
</comment>
<feature type="transmembrane region" description="Helical" evidence="5">
    <location>
        <begin position="272"/>
        <end position="289"/>
    </location>
</feature>
<comment type="subcellular location">
    <subcellularLocation>
        <location evidence="1">Membrane</location>
        <topology evidence="1">Multi-pass membrane protein</topology>
    </subcellularLocation>
</comment>
<dbReference type="Proteomes" id="UP000584642">
    <property type="component" value="Unassembled WGS sequence"/>
</dbReference>
<reference evidence="7 8" key="1">
    <citation type="submission" date="2020-05" db="EMBL/GenBank/DDBJ databases">
        <title>Azospirillum oleiclasticum sp. nov, a nitrogen-fixing and heavy crude oil-emulsifying bacterium isolated from the crude oil of Yumen Oilfield.</title>
        <authorList>
            <person name="Wu D."/>
            <person name="Cai M."/>
            <person name="Zhang X."/>
        </authorList>
    </citation>
    <scope>NUCLEOTIDE SEQUENCE [LARGE SCALE GENOMIC DNA]</scope>
    <source>
        <strain evidence="7 8">ROY-1-1-2</strain>
    </source>
</reference>
<proteinExistence type="predicted"/>
<name>A0ABX2TEW9_9PROT</name>
<feature type="transmembrane region" description="Helical" evidence="5">
    <location>
        <begin position="33"/>
        <end position="53"/>
    </location>
</feature>
<evidence type="ECO:0000256" key="2">
    <source>
        <dbReference type="ARBA" id="ARBA00022692"/>
    </source>
</evidence>
<evidence type="ECO:0000256" key="3">
    <source>
        <dbReference type="ARBA" id="ARBA00022989"/>
    </source>
</evidence>